<keyword evidence="5" id="KW-0539">Nucleus</keyword>
<evidence type="ECO:0000256" key="5">
    <source>
        <dbReference type="ARBA" id="ARBA00023242"/>
    </source>
</evidence>
<dbReference type="PANTHER" id="PTHR46481:SF10">
    <property type="entry name" value="ZINC FINGER BED DOMAIN-CONTAINING PROTEIN 39"/>
    <property type="match status" value="1"/>
</dbReference>
<dbReference type="SUPFAM" id="SSF53098">
    <property type="entry name" value="Ribonuclease H-like"/>
    <property type="match status" value="1"/>
</dbReference>
<dbReference type="InterPro" id="IPR052035">
    <property type="entry name" value="ZnF_BED_domain_contain"/>
</dbReference>
<dbReference type="InterPro" id="IPR012337">
    <property type="entry name" value="RNaseH-like_sf"/>
</dbReference>
<evidence type="ECO:0000313" key="8">
    <source>
        <dbReference type="Proteomes" id="UP000559256"/>
    </source>
</evidence>
<feature type="region of interest" description="Disordered" evidence="6">
    <location>
        <begin position="1"/>
        <end position="116"/>
    </location>
</feature>
<dbReference type="AlphaFoldDB" id="A0A8H5CJX2"/>
<accession>A0A8H5CJX2</accession>
<evidence type="ECO:0000313" key="7">
    <source>
        <dbReference type="EMBL" id="KAF5343095.1"/>
    </source>
</evidence>
<reference evidence="7 8" key="1">
    <citation type="journal article" date="2020" name="ISME J.">
        <title>Uncovering the hidden diversity of litter-decomposition mechanisms in mushroom-forming fungi.</title>
        <authorList>
            <person name="Floudas D."/>
            <person name="Bentzer J."/>
            <person name="Ahren D."/>
            <person name="Johansson T."/>
            <person name="Persson P."/>
            <person name="Tunlid A."/>
        </authorList>
    </citation>
    <scope>NUCLEOTIDE SEQUENCE [LARGE SCALE GENOMIC DNA]</scope>
    <source>
        <strain evidence="7 8">CBS 291.85</strain>
    </source>
</reference>
<evidence type="ECO:0000256" key="4">
    <source>
        <dbReference type="ARBA" id="ARBA00022833"/>
    </source>
</evidence>
<protein>
    <recommendedName>
        <fullName evidence="9">Transposase</fullName>
    </recommendedName>
</protein>
<evidence type="ECO:0000256" key="6">
    <source>
        <dbReference type="SAM" id="MobiDB-lite"/>
    </source>
</evidence>
<dbReference type="EMBL" id="JAACJM010000149">
    <property type="protein sequence ID" value="KAF5343095.1"/>
    <property type="molecule type" value="Genomic_DNA"/>
</dbReference>
<comment type="subcellular location">
    <subcellularLocation>
        <location evidence="1">Nucleus</location>
    </subcellularLocation>
</comment>
<evidence type="ECO:0008006" key="9">
    <source>
        <dbReference type="Google" id="ProtNLM"/>
    </source>
</evidence>
<keyword evidence="8" id="KW-1185">Reference proteome</keyword>
<keyword evidence="3" id="KW-0863">Zinc-finger</keyword>
<feature type="compositionally biased region" description="Basic and acidic residues" evidence="6">
    <location>
        <begin position="1"/>
        <end position="15"/>
    </location>
</feature>
<evidence type="ECO:0000256" key="2">
    <source>
        <dbReference type="ARBA" id="ARBA00022723"/>
    </source>
</evidence>
<feature type="compositionally biased region" description="Low complexity" evidence="6">
    <location>
        <begin position="87"/>
        <end position="105"/>
    </location>
</feature>
<dbReference type="OrthoDB" id="3259198at2759"/>
<evidence type="ECO:0000256" key="1">
    <source>
        <dbReference type="ARBA" id="ARBA00004123"/>
    </source>
</evidence>
<sequence length="431" mass="47351">MEREGPQCQEHDRPDPSVMLPEGIKRALKRRNPEGPTTVTQPPSKCIATSCRSVNKDSNSDATSSTGQEDHTVLQHATGAVLPPEPATTTPLQASSPSTPATPTVSDPPQPRPAEVINVDENEDDNLKHRLSMPGQPTSSCVADHPHFRTKEALAYTFLVMSEPVHEQDGMKLVSCKMACAFCQAKGMTKAWKWNTKAKGSTGNFVTHFKHSHAKVWAAWSAEDEAIWHPNHTSSSRDGLEQTTLHSWGDKVFDIEKANRLLGEWVVLGCGAFTDVESPAFCRYVIHLRPGYGRKLIKGDAVKIHVSDAFKDAEKRLKEYLKTSPEKNAFAADAWTSNNNLAYIAIVVCFITENWEVASVLFDFPHLEGAHTGKNMANLLLKRIVEFGLEDQFSALAADNASNNDTLHEELASGLNSASSATFYDPDTMTV</sequence>
<dbReference type="GO" id="GO:0005634">
    <property type="term" value="C:nucleus"/>
    <property type="evidence" value="ECO:0007669"/>
    <property type="project" value="UniProtKB-SubCell"/>
</dbReference>
<dbReference type="Proteomes" id="UP000559256">
    <property type="component" value="Unassembled WGS sequence"/>
</dbReference>
<comment type="caution">
    <text evidence="7">The sequence shown here is derived from an EMBL/GenBank/DDBJ whole genome shotgun (WGS) entry which is preliminary data.</text>
</comment>
<proteinExistence type="predicted"/>
<keyword evidence="4" id="KW-0862">Zinc</keyword>
<dbReference type="PANTHER" id="PTHR46481">
    <property type="entry name" value="ZINC FINGER BED DOMAIN-CONTAINING PROTEIN 4"/>
    <property type="match status" value="1"/>
</dbReference>
<keyword evidence="2" id="KW-0479">Metal-binding</keyword>
<organism evidence="7 8">
    <name type="scientific">Tetrapyrgos nigripes</name>
    <dbReference type="NCBI Taxonomy" id="182062"/>
    <lineage>
        <taxon>Eukaryota</taxon>
        <taxon>Fungi</taxon>
        <taxon>Dikarya</taxon>
        <taxon>Basidiomycota</taxon>
        <taxon>Agaricomycotina</taxon>
        <taxon>Agaricomycetes</taxon>
        <taxon>Agaricomycetidae</taxon>
        <taxon>Agaricales</taxon>
        <taxon>Marasmiineae</taxon>
        <taxon>Marasmiaceae</taxon>
        <taxon>Tetrapyrgos</taxon>
    </lineage>
</organism>
<name>A0A8H5CJX2_9AGAR</name>
<evidence type="ECO:0000256" key="3">
    <source>
        <dbReference type="ARBA" id="ARBA00022771"/>
    </source>
</evidence>
<dbReference type="GO" id="GO:0008270">
    <property type="term" value="F:zinc ion binding"/>
    <property type="evidence" value="ECO:0007669"/>
    <property type="project" value="UniProtKB-KW"/>
</dbReference>
<gene>
    <name evidence="7" type="ORF">D9758_016008</name>
</gene>